<name>A0ACB8BW54_9AGAM</name>
<proteinExistence type="predicted"/>
<evidence type="ECO:0000313" key="2">
    <source>
        <dbReference type="Proteomes" id="UP000790709"/>
    </source>
</evidence>
<keyword evidence="2" id="KW-1185">Reference proteome</keyword>
<protein>
    <submittedName>
        <fullName evidence="1">Uncharacterized protein</fullName>
    </submittedName>
</protein>
<gene>
    <name evidence="1" type="ORF">BV22DRAFT_1002090</name>
</gene>
<dbReference type="Proteomes" id="UP000790709">
    <property type="component" value="Unassembled WGS sequence"/>
</dbReference>
<sequence length="339" mass="37910">MRSTDQTTNNAQFADPRPDHLRALVLDYLCHSCYTKTARAFARDSAVRHLDADGDEIMSSNKELQGGAMELTDDELEKIQLRNHIRTQILSGRVDEALALLNEHFLSVLSETEESDSEIIAASSTSSERDDYIRFSTVEPVHLSLNLRILGFIEACRTVPLEYNPLGSTSAKPVSYPPTRSSYPGDLEADETRLLDLLSRARKLEDAVRRLSKPSDKASYTKELANVSGLLAYKVPEASPMSKYLHQERRDRVADQINIAILHRNNLPAVSHLELGVKYTTALWAQLHDLRFKPPPISARPSGIKLPPFKDQNVTTSDADSPAESLPAFDLRQFLDVKT</sequence>
<comment type="caution">
    <text evidence="1">The sequence shown here is derived from an EMBL/GenBank/DDBJ whole genome shotgun (WGS) entry which is preliminary data.</text>
</comment>
<dbReference type="EMBL" id="MU266338">
    <property type="protein sequence ID" value="KAH7929697.1"/>
    <property type="molecule type" value="Genomic_DNA"/>
</dbReference>
<accession>A0ACB8BW54</accession>
<evidence type="ECO:0000313" key="1">
    <source>
        <dbReference type="EMBL" id="KAH7929697.1"/>
    </source>
</evidence>
<organism evidence="1 2">
    <name type="scientific">Leucogyrophana mollusca</name>
    <dbReference type="NCBI Taxonomy" id="85980"/>
    <lineage>
        <taxon>Eukaryota</taxon>
        <taxon>Fungi</taxon>
        <taxon>Dikarya</taxon>
        <taxon>Basidiomycota</taxon>
        <taxon>Agaricomycotina</taxon>
        <taxon>Agaricomycetes</taxon>
        <taxon>Agaricomycetidae</taxon>
        <taxon>Boletales</taxon>
        <taxon>Boletales incertae sedis</taxon>
        <taxon>Leucogyrophana</taxon>
    </lineage>
</organism>
<reference evidence="1" key="1">
    <citation type="journal article" date="2021" name="New Phytol.">
        <title>Evolutionary innovations through gain and loss of genes in the ectomycorrhizal Boletales.</title>
        <authorList>
            <person name="Wu G."/>
            <person name="Miyauchi S."/>
            <person name="Morin E."/>
            <person name="Kuo A."/>
            <person name="Drula E."/>
            <person name="Varga T."/>
            <person name="Kohler A."/>
            <person name="Feng B."/>
            <person name="Cao Y."/>
            <person name="Lipzen A."/>
            <person name="Daum C."/>
            <person name="Hundley H."/>
            <person name="Pangilinan J."/>
            <person name="Johnson J."/>
            <person name="Barry K."/>
            <person name="LaButti K."/>
            <person name="Ng V."/>
            <person name="Ahrendt S."/>
            <person name="Min B."/>
            <person name="Choi I.G."/>
            <person name="Park H."/>
            <person name="Plett J.M."/>
            <person name="Magnuson J."/>
            <person name="Spatafora J.W."/>
            <person name="Nagy L.G."/>
            <person name="Henrissat B."/>
            <person name="Grigoriev I.V."/>
            <person name="Yang Z.L."/>
            <person name="Xu J."/>
            <person name="Martin F.M."/>
        </authorList>
    </citation>
    <scope>NUCLEOTIDE SEQUENCE</scope>
    <source>
        <strain evidence="1">KUC20120723A-06</strain>
    </source>
</reference>